<organism evidence="2 3">
    <name type="scientific">Limosilactobacillus reuteri</name>
    <name type="common">Lactobacillus reuteri</name>
    <dbReference type="NCBI Taxonomy" id="1598"/>
    <lineage>
        <taxon>Bacteria</taxon>
        <taxon>Bacillati</taxon>
        <taxon>Bacillota</taxon>
        <taxon>Bacilli</taxon>
        <taxon>Lactobacillales</taxon>
        <taxon>Lactobacillaceae</taxon>
        <taxon>Limosilactobacillus</taxon>
    </lineage>
</organism>
<gene>
    <name evidence="2" type="ORF">GIX79_10475</name>
</gene>
<sequence>MALLAAIGPEHMKENTEIDFEISEADMDKKKITPNDIQPPTLTPHELSALPL</sequence>
<dbReference type="Proteomes" id="UP000452188">
    <property type="component" value="Unassembled WGS sequence"/>
</dbReference>
<name>A0AAW9UCP7_LIMRT</name>
<evidence type="ECO:0000256" key="1">
    <source>
        <dbReference type="SAM" id="MobiDB-lite"/>
    </source>
</evidence>
<dbReference type="EMBL" id="WJMV01000099">
    <property type="protein sequence ID" value="MRG76133.1"/>
    <property type="molecule type" value="Genomic_DNA"/>
</dbReference>
<dbReference type="AlphaFoldDB" id="A0AAW9UCP7"/>
<proteinExistence type="predicted"/>
<comment type="caution">
    <text evidence="2">The sequence shown here is derived from an EMBL/GenBank/DDBJ whole genome shotgun (WGS) entry which is preliminary data.</text>
</comment>
<protein>
    <submittedName>
        <fullName evidence="2">Uncharacterized protein</fullName>
    </submittedName>
</protein>
<feature type="region of interest" description="Disordered" evidence="1">
    <location>
        <begin position="31"/>
        <end position="52"/>
    </location>
</feature>
<evidence type="ECO:0000313" key="3">
    <source>
        <dbReference type="Proteomes" id="UP000452188"/>
    </source>
</evidence>
<reference evidence="2 3" key="1">
    <citation type="submission" date="2019-11" db="EMBL/GenBank/DDBJ databases">
        <title>Draft genome sequence of 12 host-associated Lactobacillus reuteri rodent strains.</title>
        <authorList>
            <person name="Zhang S."/>
            <person name="Ozcam M."/>
            <person name="Van Pijkeren J.P."/>
        </authorList>
    </citation>
    <scope>NUCLEOTIDE SEQUENCE [LARGE SCALE GENOMIC DNA]</scope>
    <source>
        <strain evidence="2 3">6799jm-1</strain>
    </source>
</reference>
<evidence type="ECO:0000313" key="2">
    <source>
        <dbReference type="EMBL" id="MRG76133.1"/>
    </source>
</evidence>
<accession>A0AAW9UCP7</accession>